<dbReference type="InterPro" id="IPR002177">
    <property type="entry name" value="DPS_DNA-bd"/>
</dbReference>
<dbReference type="PRINTS" id="PR01346">
    <property type="entry name" value="HELNAPAPROT"/>
</dbReference>
<gene>
    <name evidence="4" type="ORF">ACFQS8_13700</name>
</gene>
<dbReference type="Proteomes" id="UP001596492">
    <property type="component" value="Unassembled WGS sequence"/>
</dbReference>
<dbReference type="InterPro" id="IPR008331">
    <property type="entry name" value="Ferritin_DPS_dom"/>
</dbReference>
<organism evidence="4 5">
    <name type="scientific">Hirschia litorea</name>
    <dbReference type="NCBI Taxonomy" id="1199156"/>
    <lineage>
        <taxon>Bacteria</taxon>
        <taxon>Pseudomonadati</taxon>
        <taxon>Pseudomonadota</taxon>
        <taxon>Alphaproteobacteria</taxon>
        <taxon>Hyphomonadales</taxon>
        <taxon>Hyphomonadaceae</taxon>
        <taxon>Hirschia</taxon>
    </lineage>
</organism>
<dbReference type="PIRSF" id="PIRSF005900">
    <property type="entry name" value="Dps"/>
    <property type="match status" value="1"/>
</dbReference>
<evidence type="ECO:0000313" key="5">
    <source>
        <dbReference type="Proteomes" id="UP001596492"/>
    </source>
</evidence>
<name>A0ABW2IPB1_9PROT</name>
<keyword evidence="5" id="KW-1185">Reference proteome</keyword>
<dbReference type="InterPro" id="IPR009078">
    <property type="entry name" value="Ferritin-like_SF"/>
</dbReference>
<protein>
    <submittedName>
        <fullName evidence="4">Dps family protein</fullName>
    </submittedName>
</protein>
<evidence type="ECO:0000259" key="3">
    <source>
        <dbReference type="Pfam" id="PF00210"/>
    </source>
</evidence>
<dbReference type="CDD" id="cd01043">
    <property type="entry name" value="DPS"/>
    <property type="match status" value="1"/>
</dbReference>
<dbReference type="PANTHER" id="PTHR42932">
    <property type="entry name" value="GENERAL STRESS PROTEIN 20U"/>
    <property type="match status" value="1"/>
</dbReference>
<proteinExistence type="inferred from homology"/>
<sequence>MTIQALKPNTPEFERSAGITPEDRKAIAEKLGVVLADTYMLFIKTQGVHWNVTGPAFFSIHKLTEEHYENLYASIDELAERIRALGMKAPASYTKYGALSSIKDVDEPKSAGDMIKMLIADHETTIQTLRDAVESFEDKKDFVTADMLVGRLTWHEEAVWMLNAIVAE</sequence>
<reference evidence="5" key="1">
    <citation type="journal article" date="2019" name="Int. J. Syst. Evol. Microbiol.">
        <title>The Global Catalogue of Microorganisms (GCM) 10K type strain sequencing project: providing services to taxonomists for standard genome sequencing and annotation.</title>
        <authorList>
            <consortium name="The Broad Institute Genomics Platform"/>
            <consortium name="The Broad Institute Genome Sequencing Center for Infectious Disease"/>
            <person name="Wu L."/>
            <person name="Ma J."/>
        </authorList>
    </citation>
    <scope>NUCLEOTIDE SEQUENCE [LARGE SCALE GENOMIC DNA]</scope>
    <source>
        <strain evidence="5">CCUG 51308</strain>
    </source>
</reference>
<comment type="caution">
    <text evidence="4">The sequence shown here is derived from an EMBL/GenBank/DDBJ whole genome shotgun (WGS) entry which is preliminary data.</text>
</comment>
<dbReference type="InterPro" id="IPR023188">
    <property type="entry name" value="DPS_DNA-bd_CS"/>
</dbReference>
<dbReference type="PROSITE" id="PS00819">
    <property type="entry name" value="DPS_2"/>
    <property type="match status" value="1"/>
</dbReference>
<dbReference type="SUPFAM" id="SSF47240">
    <property type="entry name" value="Ferritin-like"/>
    <property type="match status" value="1"/>
</dbReference>
<comment type="similarity">
    <text evidence="1 2">Belongs to the Dps family.</text>
</comment>
<dbReference type="EMBL" id="JBHTBR010000005">
    <property type="protein sequence ID" value="MFC7292681.1"/>
    <property type="molecule type" value="Genomic_DNA"/>
</dbReference>
<feature type="domain" description="Ferritin/DPS" evidence="3">
    <location>
        <begin position="31"/>
        <end position="167"/>
    </location>
</feature>
<evidence type="ECO:0000256" key="2">
    <source>
        <dbReference type="RuleBase" id="RU003875"/>
    </source>
</evidence>
<evidence type="ECO:0000313" key="4">
    <source>
        <dbReference type="EMBL" id="MFC7292681.1"/>
    </source>
</evidence>
<dbReference type="PANTHER" id="PTHR42932:SF3">
    <property type="entry name" value="DNA PROTECTION DURING STARVATION PROTEIN"/>
    <property type="match status" value="1"/>
</dbReference>
<dbReference type="Gene3D" id="1.20.1260.10">
    <property type="match status" value="1"/>
</dbReference>
<dbReference type="RefSeq" id="WP_382168309.1">
    <property type="nucleotide sequence ID" value="NZ_JBHTBR010000005.1"/>
</dbReference>
<dbReference type="Pfam" id="PF00210">
    <property type="entry name" value="Ferritin"/>
    <property type="match status" value="1"/>
</dbReference>
<evidence type="ECO:0000256" key="1">
    <source>
        <dbReference type="ARBA" id="ARBA00009497"/>
    </source>
</evidence>
<accession>A0ABW2IPB1</accession>
<dbReference type="InterPro" id="IPR012347">
    <property type="entry name" value="Ferritin-like"/>
</dbReference>